<dbReference type="PANTHER" id="PTHR35093">
    <property type="entry name" value="OUTER MEMBRANE PROTEIN NMB0088-RELATED"/>
    <property type="match status" value="1"/>
</dbReference>
<dbReference type="PANTHER" id="PTHR35093:SF8">
    <property type="entry name" value="OUTER MEMBRANE PROTEIN NMB0088-RELATED"/>
    <property type="match status" value="1"/>
</dbReference>
<dbReference type="RefSeq" id="WP_089713222.1">
    <property type="nucleotide sequence ID" value="NZ_FMAR01000009.1"/>
</dbReference>
<evidence type="ECO:0000313" key="10">
    <source>
        <dbReference type="Proteomes" id="UP000242818"/>
    </source>
</evidence>
<evidence type="ECO:0000313" key="9">
    <source>
        <dbReference type="EMBL" id="SCC46506.1"/>
    </source>
</evidence>
<dbReference type="SUPFAM" id="SSF56935">
    <property type="entry name" value="Porins"/>
    <property type="match status" value="1"/>
</dbReference>
<evidence type="ECO:0000256" key="7">
    <source>
        <dbReference type="ARBA" id="ARBA00023237"/>
    </source>
</evidence>
<feature type="signal peptide" evidence="8">
    <location>
        <begin position="1"/>
        <end position="20"/>
    </location>
</feature>
<proteinExistence type="inferred from homology"/>
<dbReference type="OrthoDB" id="9765571at2"/>
<protein>
    <recommendedName>
        <fullName evidence="11">Outer membrane protein transport protein (OMPP1/FadL/TodX)</fullName>
    </recommendedName>
</protein>
<accession>A0A1C4ESK0</accession>
<name>A0A1C4ESK0_9BACT</name>
<dbReference type="GO" id="GO:0009279">
    <property type="term" value="C:cell outer membrane"/>
    <property type="evidence" value="ECO:0007669"/>
    <property type="project" value="UniProtKB-SubCell"/>
</dbReference>
<evidence type="ECO:0000256" key="6">
    <source>
        <dbReference type="ARBA" id="ARBA00023136"/>
    </source>
</evidence>
<evidence type="ECO:0000256" key="3">
    <source>
        <dbReference type="ARBA" id="ARBA00022452"/>
    </source>
</evidence>
<keyword evidence="6" id="KW-0472">Membrane</keyword>
<dbReference type="Proteomes" id="UP000242818">
    <property type="component" value="Unassembled WGS sequence"/>
</dbReference>
<organism evidence="9 10">
    <name type="scientific">Chitinophaga costaii</name>
    <dbReference type="NCBI Taxonomy" id="1335309"/>
    <lineage>
        <taxon>Bacteria</taxon>
        <taxon>Pseudomonadati</taxon>
        <taxon>Bacteroidota</taxon>
        <taxon>Chitinophagia</taxon>
        <taxon>Chitinophagales</taxon>
        <taxon>Chitinophagaceae</taxon>
        <taxon>Chitinophaga</taxon>
    </lineage>
</organism>
<sequence length="522" mass="57137">MIKKIAFTFAIGIAFMSAQAQDKTDVLRYSELNPGGSSRAQAIGGATGSIGGDYSSIFSNPAGVGFFKSSELAFSLDFQQANNKSTYLNTNGSDNKGNFNIGSVGLILASPRRNPNSKWQNITLGLGYSRQANFNQNIYYRGRNNTSSIGSQYVSNLNGVDTASVYDGAYAFGPLEAVKTGFLSGNFDNAGNPLHTWTTISPYDDPAGAGVLQENSIYTSGRSEIYSLALGTNYADKFYIGGSLNMPHIEYERNSVFRETNDQHYQYLGYTMNYYESSTYLNTTGNGFQANLGVIYRPIPALRVGATFISPMWLSMHDSYYGNYTTSDNTGTYTASTLDEDEYNAPVESHYNIRTPWRGIVSAAYVFTPKDNNIRKPSGFLTVDYEYEDYASSSLKFKNGLSDDNQSSNLVQSDIKSSYQSASNIRAGGEIKIDIWAFRAGFAYYGNPYATGGLDGSRKFYSGGLGYRNKGFYADLTYVYMNQNLLDQPYAVGSDQPNTPTPAPASIKANTSNVSLGIGFKF</sequence>
<evidence type="ECO:0000256" key="1">
    <source>
        <dbReference type="ARBA" id="ARBA00004571"/>
    </source>
</evidence>
<evidence type="ECO:0000256" key="8">
    <source>
        <dbReference type="SAM" id="SignalP"/>
    </source>
</evidence>
<dbReference type="InterPro" id="IPR005017">
    <property type="entry name" value="OMPP1/FadL/TodX"/>
</dbReference>
<dbReference type="STRING" id="1335309.GA0116948_109161"/>
<dbReference type="EMBL" id="FMAR01000009">
    <property type="protein sequence ID" value="SCC46506.1"/>
    <property type="molecule type" value="Genomic_DNA"/>
</dbReference>
<gene>
    <name evidence="9" type="ORF">GA0116948_109161</name>
</gene>
<evidence type="ECO:0000256" key="2">
    <source>
        <dbReference type="ARBA" id="ARBA00008163"/>
    </source>
</evidence>
<keyword evidence="5 8" id="KW-0732">Signal</keyword>
<dbReference type="AlphaFoldDB" id="A0A1C4ESK0"/>
<dbReference type="Gene3D" id="2.40.160.60">
    <property type="entry name" value="Outer membrane protein transport protein (OMPP1/FadL/TodX)"/>
    <property type="match status" value="1"/>
</dbReference>
<comment type="similarity">
    <text evidence="2">Belongs to the OmpP1/FadL family.</text>
</comment>
<feature type="chain" id="PRO_5008691374" description="Outer membrane protein transport protein (OMPP1/FadL/TodX)" evidence="8">
    <location>
        <begin position="21"/>
        <end position="522"/>
    </location>
</feature>
<evidence type="ECO:0008006" key="11">
    <source>
        <dbReference type="Google" id="ProtNLM"/>
    </source>
</evidence>
<comment type="subcellular location">
    <subcellularLocation>
        <location evidence="1">Cell outer membrane</location>
        <topology evidence="1">Multi-pass membrane protein</topology>
    </subcellularLocation>
</comment>
<keyword evidence="7" id="KW-0998">Cell outer membrane</keyword>
<keyword evidence="10" id="KW-1185">Reference proteome</keyword>
<dbReference type="GO" id="GO:0015483">
    <property type="term" value="F:long-chain fatty acid transporting porin activity"/>
    <property type="evidence" value="ECO:0007669"/>
    <property type="project" value="TreeGrafter"/>
</dbReference>
<evidence type="ECO:0000256" key="4">
    <source>
        <dbReference type="ARBA" id="ARBA00022692"/>
    </source>
</evidence>
<reference evidence="9" key="1">
    <citation type="submission" date="2016-08" db="EMBL/GenBank/DDBJ databases">
        <authorList>
            <person name="Seilhamer J.J."/>
        </authorList>
    </citation>
    <scope>NUCLEOTIDE SEQUENCE [LARGE SCALE GENOMIC DNA]</scope>
    <source>
        <strain evidence="9">A37T2</strain>
    </source>
</reference>
<keyword evidence="3" id="KW-1134">Transmembrane beta strand</keyword>
<evidence type="ECO:0000256" key="5">
    <source>
        <dbReference type="ARBA" id="ARBA00022729"/>
    </source>
</evidence>
<keyword evidence="4" id="KW-0812">Transmembrane</keyword>